<dbReference type="GO" id="GO:0070979">
    <property type="term" value="P:protein K11-linked ubiquitination"/>
    <property type="evidence" value="ECO:0007669"/>
    <property type="project" value="TreeGrafter"/>
</dbReference>
<keyword evidence="6 7" id="KW-0131">Cell cycle</keyword>
<organism evidence="10 11">
    <name type="scientific">Nezara viridula</name>
    <name type="common">Southern green stink bug</name>
    <name type="synonym">Cimex viridulus</name>
    <dbReference type="NCBI Taxonomy" id="85310"/>
    <lineage>
        <taxon>Eukaryota</taxon>
        <taxon>Metazoa</taxon>
        <taxon>Ecdysozoa</taxon>
        <taxon>Arthropoda</taxon>
        <taxon>Hexapoda</taxon>
        <taxon>Insecta</taxon>
        <taxon>Pterygota</taxon>
        <taxon>Neoptera</taxon>
        <taxon>Paraneoptera</taxon>
        <taxon>Hemiptera</taxon>
        <taxon>Heteroptera</taxon>
        <taxon>Panheteroptera</taxon>
        <taxon>Pentatomomorpha</taxon>
        <taxon>Pentatomoidea</taxon>
        <taxon>Pentatomidae</taxon>
        <taxon>Pentatominae</taxon>
        <taxon>Nezara</taxon>
    </lineage>
</organism>
<evidence type="ECO:0000256" key="8">
    <source>
        <dbReference type="SAM" id="MobiDB-lite"/>
    </source>
</evidence>
<evidence type="ECO:0000313" key="10">
    <source>
        <dbReference type="EMBL" id="CAH1402545.1"/>
    </source>
</evidence>
<dbReference type="Pfam" id="PF03256">
    <property type="entry name" value="ANAPC10"/>
    <property type="match status" value="1"/>
</dbReference>
<keyword evidence="4 7" id="KW-0498">Mitosis</keyword>
<evidence type="ECO:0000256" key="2">
    <source>
        <dbReference type="ARBA" id="ARBA00013927"/>
    </source>
</evidence>
<evidence type="ECO:0000256" key="1">
    <source>
        <dbReference type="ARBA" id="ARBA00006762"/>
    </source>
</evidence>
<dbReference type="CDD" id="cd08366">
    <property type="entry name" value="APC10"/>
    <property type="match status" value="1"/>
</dbReference>
<name>A0A9P0HIH2_NEZVI</name>
<dbReference type="GO" id="GO:0031145">
    <property type="term" value="P:anaphase-promoting complex-dependent catabolic process"/>
    <property type="evidence" value="ECO:0007669"/>
    <property type="project" value="InterPro"/>
</dbReference>
<dbReference type="Gene3D" id="2.60.120.260">
    <property type="entry name" value="Galactose-binding domain-like"/>
    <property type="match status" value="1"/>
</dbReference>
<sequence>MDVVPIPPQVQSSKETKKTEKDKALESDPFMALNKGLFREVGDAAIWTVSSFKSNCGPEKLRDDNLDTYWQSDSQLPHLINILFRKKMVITDICIYLSHEKDETYTPSILSLRSGSNFSNLQQVDLLQLQRPNGWVIIPMKSRDKKNLLKTFLIQIVIMSNHQNGRDSHIRQIKIHSITDPTSNGLLPLPHFPLNFTTKEFMKFSTLR</sequence>
<dbReference type="SUPFAM" id="SSF49785">
    <property type="entry name" value="Galactose-binding domain-like"/>
    <property type="match status" value="1"/>
</dbReference>
<proteinExistence type="inferred from homology"/>
<evidence type="ECO:0000256" key="3">
    <source>
        <dbReference type="ARBA" id="ARBA00022618"/>
    </source>
</evidence>
<dbReference type="AlphaFoldDB" id="A0A9P0HIH2"/>
<dbReference type="GO" id="GO:0051301">
    <property type="term" value="P:cell division"/>
    <property type="evidence" value="ECO:0007669"/>
    <property type="project" value="UniProtKB-KW"/>
</dbReference>
<evidence type="ECO:0000256" key="4">
    <source>
        <dbReference type="ARBA" id="ARBA00022776"/>
    </source>
</evidence>
<gene>
    <name evidence="10" type="ORF">NEZAVI_LOCUS11344</name>
</gene>
<keyword evidence="11" id="KW-1185">Reference proteome</keyword>
<dbReference type="GO" id="GO:0005680">
    <property type="term" value="C:anaphase-promoting complex"/>
    <property type="evidence" value="ECO:0007669"/>
    <property type="project" value="InterPro"/>
</dbReference>
<accession>A0A9P0HIH2</accession>
<feature type="region of interest" description="Disordered" evidence="8">
    <location>
        <begin position="1"/>
        <end position="23"/>
    </location>
</feature>
<protein>
    <recommendedName>
        <fullName evidence="2 7">Anaphase-promoting complex subunit 10</fullName>
    </recommendedName>
</protein>
<keyword evidence="5 7" id="KW-0833">Ubl conjugation pathway</keyword>
<reference evidence="10" key="1">
    <citation type="submission" date="2022-01" db="EMBL/GenBank/DDBJ databases">
        <authorList>
            <person name="King R."/>
        </authorList>
    </citation>
    <scope>NUCLEOTIDE SEQUENCE</scope>
</reference>
<dbReference type="InterPro" id="IPR004939">
    <property type="entry name" value="APC_su10/DOC_dom"/>
</dbReference>
<dbReference type="Proteomes" id="UP001152798">
    <property type="component" value="Chromosome 5"/>
</dbReference>
<feature type="domain" description="DOC" evidence="9">
    <location>
        <begin position="17"/>
        <end position="202"/>
    </location>
</feature>
<comment type="similarity">
    <text evidence="1 7">Belongs to the APC10 family.</text>
</comment>
<dbReference type="PANTHER" id="PTHR12936:SF0">
    <property type="entry name" value="ANAPHASE-PROMOTING COMPLEX SUBUNIT 10"/>
    <property type="match status" value="1"/>
</dbReference>
<dbReference type="PANTHER" id="PTHR12936">
    <property type="entry name" value="ANAPHASE-PROMOTING COMPLEX 10"/>
    <property type="match status" value="1"/>
</dbReference>
<evidence type="ECO:0000256" key="5">
    <source>
        <dbReference type="ARBA" id="ARBA00022786"/>
    </source>
</evidence>
<dbReference type="InterPro" id="IPR016901">
    <property type="entry name" value="APC10/Doc1"/>
</dbReference>
<dbReference type="SMART" id="SM01337">
    <property type="entry name" value="APC10"/>
    <property type="match status" value="1"/>
</dbReference>
<dbReference type="PROSITE" id="PS51284">
    <property type="entry name" value="DOC"/>
    <property type="match status" value="1"/>
</dbReference>
<dbReference type="InterPro" id="IPR008979">
    <property type="entry name" value="Galactose-bd-like_sf"/>
</dbReference>
<dbReference type="EMBL" id="OV725081">
    <property type="protein sequence ID" value="CAH1402545.1"/>
    <property type="molecule type" value="Genomic_DNA"/>
</dbReference>
<feature type="compositionally biased region" description="Basic and acidic residues" evidence="8">
    <location>
        <begin position="14"/>
        <end position="23"/>
    </location>
</feature>
<dbReference type="OrthoDB" id="24948at2759"/>
<keyword evidence="3 7" id="KW-0132">Cell division</keyword>
<evidence type="ECO:0000256" key="6">
    <source>
        <dbReference type="ARBA" id="ARBA00023306"/>
    </source>
</evidence>
<dbReference type="PIRSF" id="PIRSF028841">
    <property type="entry name" value="APC10_sub"/>
    <property type="match status" value="1"/>
</dbReference>
<comment type="function">
    <text evidence="7">Component of the anaphase promoting complex/cyclosome (APC/C), a cell cycle-regulated E3 ubiquitin-protein ligase complex that controls progression through mitosis and the G1 phase of the cell cycle.</text>
</comment>
<evidence type="ECO:0000259" key="9">
    <source>
        <dbReference type="PROSITE" id="PS51284"/>
    </source>
</evidence>
<evidence type="ECO:0000313" key="11">
    <source>
        <dbReference type="Proteomes" id="UP001152798"/>
    </source>
</evidence>
<evidence type="ECO:0000256" key="7">
    <source>
        <dbReference type="PIRNR" id="PIRNR028841"/>
    </source>
</evidence>